<dbReference type="InterPro" id="IPR023754">
    <property type="entry name" value="HemeA_Synthase_type2"/>
</dbReference>
<keyword evidence="8" id="KW-0350">Heme biosynthesis</keyword>
<comment type="cofactor">
    <cofactor evidence="1">
        <name>heme b</name>
        <dbReference type="ChEBI" id="CHEBI:60344"/>
    </cofactor>
</comment>
<evidence type="ECO:0000256" key="6">
    <source>
        <dbReference type="ARBA" id="ARBA00023002"/>
    </source>
</evidence>
<keyword evidence="6" id="KW-0560">Oxidoreductase</keyword>
<dbReference type="EMBL" id="UINC01186983">
    <property type="protein sequence ID" value="SVD99470.1"/>
    <property type="molecule type" value="Genomic_DNA"/>
</dbReference>
<evidence type="ECO:0000256" key="5">
    <source>
        <dbReference type="ARBA" id="ARBA00022989"/>
    </source>
</evidence>
<evidence type="ECO:0000256" key="10">
    <source>
        <dbReference type="ARBA" id="ARBA00044501"/>
    </source>
</evidence>
<keyword evidence="7" id="KW-0408">Iron</keyword>
<feature type="non-terminal residue" evidence="13">
    <location>
        <position position="1"/>
    </location>
</feature>
<evidence type="ECO:0000313" key="13">
    <source>
        <dbReference type="EMBL" id="SVD99470.1"/>
    </source>
</evidence>
<comment type="pathway">
    <text evidence="10">Porphyrin-containing compound metabolism; heme A biosynthesis; heme A from heme O: step 1/1.</text>
</comment>
<keyword evidence="9 12" id="KW-0472">Membrane</keyword>
<evidence type="ECO:0000256" key="1">
    <source>
        <dbReference type="ARBA" id="ARBA00001970"/>
    </source>
</evidence>
<protein>
    <recommendedName>
        <fullName evidence="14">Heme A synthase</fullName>
    </recommendedName>
</protein>
<keyword evidence="5 12" id="KW-1133">Transmembrane helix</keyword>
<gene>
    <name evidence="13" type="ORF">METZ01_LOCUS452324</name>
</gene>
<dbReference type="GO" id="GO:0005743">
    <property type="term" value="C:mitochondrial inner membrane"/>
    <property type="evidence" value="ECO:0007669"/>
    <property type="project" value="TreeGrafter"/>
</dbReference>
<feature type="transmembrane region" description="Helical" evidence="12">
    <location>
        <begin position="12"/>
        <end position="32"/>
    </location>
</feature>
<proteinExistence type="predicted"/>
<dbReference type="GO" id="GO:0006784">
    <property type="term" value="P:heme A biosynthetic process"/>
    <property type="evidence" value="ECO:0007669"/>
    <property type="project" value="InterPro"/>
</dbReference>
<dbReference type="Pfam" id="PF02628">
    <property type="entry name" value="COX15-CtaA"/>
    <property type="match status" value="1"/>
</dbReference>
<evidence type="ECO:0000256" key="9">
    <source>
        <dbReference type="ARBA" id="ARBA00023136"/>
    </source>
</evidence>
<organism evidence="13">
    <name type="scientific">marine metagenome</name>
    <dbReference type="NCBI Taxonomy" id="408172"/>
    <lineage>
        <taxon>unclassified sequences</taxon>
        <taxon>metagenomes</taxon>
        <taxon>ecological metagenomes</taxon>
    </lineage>
</organism>
<reference evidence="13" key="1">
    <citation type="submission" date="2018-05" db="EMBL/GenBank/DDBJ databases">
        <authorList>
            <person name="Lanie J.A."/>
            <person name="Ng W.-L."/>
            <person name="Kazmierczak K.M."/>
            <person name="Andrzejewski T.M."/>
            <person name="Davidsen T.M."/>
            <person name="Wayne K.J."/>
            <person name="Tettelin H."/>
            <person name="Glass J.I."/>
            <person name="Rusch D."/>
            <person name="Podicherti R."/>
            <person name="Tsui H.-C.T."/>
            <person name="Winkler M.E."/>
        </authorList>
    </citation>
    <scope>NUCLEOTIDE SEQUENCE</scope>
</reference>
<evidence type="ECO:0000256" key="4">
    <source>
        <dbReference type="ARBA" id="ARBA00022723"/>
    </source>
</evidence>
<feature type="transmembrane region" description="Helical" evidence="12">
    <location>
        <begin position="94"/>
        <end position="112"/>
    </location>
</feature>
<accession>A0A382ZW23</accession>
<comment type="subcellular location">
    <subcellularLocation>
        <location evidence="2">Membrane</location>
        <topology evidence="2">Multi-pass membrane protein</topology>
    </subcellularLocation>
</comment>
<name>A0A382ZW23_9ZZZZ</name>
<evidence type="ECO:0000256" key="7">
    <source>
        <dbReference type="ARBA" id="ARBA00023004"/>
    </source>
</evidence>
<evidence type="ECO:0000256" key="8">
    <source>
        <dbReference type="ARBA" id="ARBA00023133"/>
    </source>
</evidence>
<dbReference type="GO" id="GO:0120547">
    <property type="term" value="F:heme A synthase activity"/>
    <property type="evidence" value="ECO:0007669"/>
    <property type="project" value="UniProtKB-EC"/>
</dbReference>
<dbReference type="PANTHER" id="PTHR23289:SF2">
    <property type="entry name" value="CYTOCHROME C OXIDASE ASSEMBLY PROTEIN COX15 HOMOLOG"/>
    <property type="match status" value="1"/>
</dbReference>
<feature type="transmembrane region" description="Helical" evidence="12">
    <location>
        <begin position="124"/>
        <end position="142"/>
    </location>
</feature>
<sequence>MDKKTKHQITTWLISACLLIFLMVIIGGITRLTRSGLSMVEWHPISGIIPPISDRAWQAEFEKYQNFPEYKMLNQQMTLVQFKFIFFWEYIHRLIGRLLGIFFILPFAYFLIKKKLNPPLIKKLLFMFTFGGFQGLYGWYMVQSGLIDNPYVSHYRLAGHLVLAFGLMAYILWTGLGINRDLFQKSTIYNFN</sequence>
<keyword evidence="3 12" id="KW-0812">Transmembrane</keyword>
<dbReference type="InterPro" id="IPR003780">
    <property type="entry name" value="COX15/CtaA_fam"/>
</dbReference>
<evidence type="ECO:0000256" key="12">
    <source>
        <dbReference type="SAM" id="Phobius"/>
    </source>
</evidence>
<evidence type="ECO:0008006" key="14">
    <source>
        <dbReference type="Google" id="ProtNLM"/>
    </source>
</evidence>
<feature type="non-terminal residue" evidence="13">
    <location>
        <position position="192"/>
    </location>
</feature>
<feature type="transmembrane region" description="Helical" evidence="12">
    <location>
        <begin position="154"/>
        <end position="176"/>
    </location>
</feature>
<dbReference type="AlphaFoldDB" id="A0A382ZW23"/>
<evidence type="ECO:0000256" key="3">
    <source>
        <dbReference type="ARBA" id="ARBA00022692"/>
    </source>
</evidence>
<dbReference type="GO" id="GO:0046872">
    <property type="term" value="F:metal ion binding"/>
    <property type="evidence" value="ECO:0007669"/>
    <property type="project" value="UniProtKB-KW"/>
</dbReference>
<evidence type="ECO:0000256" key="11">
    <source>
        <dbReference type="ARBA" id="ARBA00048044"/>
    </source>
</evidence>
<keyword evidence="4" id="KW-0479">Metal-binding</keyword>
<dbReference type="GO" id="GO:0016653">
    <property type="term" value="F:oxidoreductase activity, acting on NAD(P)H, heme protein as acceptor"/>
    <property type="evidence" value="ECO:0007669"/>
    <property type="project" value="TreeGrafter"/>
</dbReference>
<comment type="catalytic activity">
    <reaction evidence="11">
        <text>Fe(II)-heme o + 2 A + H2O = Fe(II)-heme a + 2 AH2</text>
        <dbReference type="Rhea" id="RHEA:63388"/>
        <dbReference type="ChEBI" id="CHEBI:13193"/>
        <dbReference type="ChEBI" id="CHEBI:15377"/>
        <dbReference type="ChEBI" id="CHEBI:17499"/>
        <dbReference type="ChEBI" id="CHEBI:60530"/>
        <dbReference type="ChEBI" id="CHEBI:61715"/>
        <dbReference type="EC" id="1.17.99.9"/>
    </reaction>
    <physiologicalReaction direction="left-to-right" evidence="11">
        <dbReference type="Rhea" id="RHEA:63389"/>
    </physiologicalReaction>
</comment>
<dbReference type="PANTHER" id="PTHR23289">
    <property type="entry name" value="CYTOCHROME C OXIDASE ASSEMBLY PROTEIN COX15"/>
    <property type="match status" value="1"/>
</dbReference>
<dbReference type="PROSITE" id="PS51257">
    <property type="entry name" value="PROKAR_LIPOPROTEIN"/>
    <property type="match status" value="1"/>
</dbReference>
<evidence type="ECO:0000256" key="2">
    <source>
        <dbReference type="ARBA" id="ARBA00004141"/>
    </source>
</evidence>